<proteinExistence type="predicted"/>
<protein>
    <submittedName>
        <fullName evidence="1">Uncharacterized protein</fullName>
    </submittedName>
</protein>
<keyword evidence="2" id="KW-1185">Reference proteome</keyword>
<dbReference type="Proteomes" id="UP000248827">
    <property type="component" value="Unassembled WGS sequence"/>
</dbReference>
<comment type="caution">
    <text evidence="1">The sequence shown here is derived from an EMBL/GenBank/DDBJ whole genome shotgun (WGS) entry which is preliminary data.</text>
</comment>
<name>A0ABX9BF25_9BACL</name>
<evidence type="ECO:0000313" key="2">
    <source>
        <dbReference type="Proteomes" id="UP000248827"/>
    </source>
</evidence>
<dbReference type="EMBL" id="QLLI01000014">
    <property type="protein sequence ID" value="RAI89652.1"/>
    <property type="molecule type" value="Genomic_DNA"/>
</dbReference>
<organism evidence="1 2">
    <name type="scientific">Paenibacillus pabuli</name>
    <dbReference type="NCBI Taxonomy" id="1472"/>
    <lineage>
        <taxon>Bacteria</taxon>
        <taxon>Bacillati</taxon>
        <taxon>Bacillota</taxon>
        <taxon>Bacilli</taxon>
        <taxon>Bacillales</taxon>
        <taxon>Paenibacillaceae</taxon>
        <taxon>Paenibacillus</taxon>
    </lineage>
</organism>
<sequence>MKSGHFFVIMRNKSILIIVMEELEQQPVREAADAET</sequence>
<accession>A0ABX9BF25</accession>
<reference evidence="1 2" key="1">
    <citation type="submission" date="2018-06" db="EMBL/GenBank/DDBJ databases">
        <title>Freshwater and sediment microbial communities from various areas in North America, analyzing microbe dynamics in response to fracking.</title>
        <authorList>
            <person name="Lamendella R."/>
        </authorList>
    </citation>
    <scope>NUCLEOTIDE SEQUENCE [LARGE SCALE GENOMIC DNA]</scope>
    <source>
        <strain evidence="1 2">NG-13</strain>
    </source>
</reference>
<evidence type="ECO:0000313" key="1">
    <source>
        <dbReference type="EMBL" id="RAI89652.1"/>
    </source>
</evidence>
<gene>
    <name evidence="1" type="ORF">DET54_114120</name>
</gene>